<accession>A0A2P8GN74</accession>
<keyword evidence="2" id="KW-0732">Signal</keyword>
<dbReference type="AlphaFoldDB" id="A0A2P8GN74"/>
<keyword evidence="4" id="KW-1185">Reference proteome</keyword>
<proteinExistence type="predicted"/>
<gene>
    <name evidence="3" type="ORF">CLV42_101169</name>
</gene>
<name>A0A2P8GN74_9BACT</name>
<feature type="region of interest" description="Disordered" evidence="1">
    <location>
        <begin position="133"/>
        <end position="159"/>
    </location>
</feature>
<reference evidence="3 4" key="1">
    <citation type="submission" date="2018-03" db="EMBL/GenBank/DDBJ databases">
        <title>Genomic Encyclopedia of Archaeal and Bacterial Type Strains, Phase II (KMG-II): from individual species to whole genera.</title>
        <authorList>
            <person name="Goeker M."/>
        </authorList>
    </citation>
    <scope>NUCLEOTIDE SEQUENCE [LARGE SCALE GENOMIC DNA]</scope>
    <source>
        <strain evidence="3 4">DSM 18107</strain>
    </source>
</reference>
<evidence type="ECO:0000256" key="1">
    <source>
        <dbReference type="SAM" id="MobiDB-lite"/>
    </source>
</evidence>
<dbReference type="OrthoDB" id="799522at2"/>
<feature type="compositionally biased region" description="Basic and acidic residues" evidence="1">
    <location>
        <begin position="133"/>
        <end position="147"/>
    </location>
</feature>
<dbReference type="EMBL" id="PYGK01000001">
    <property type="protein sequence ID" value="PSL35411.1"/>
    <property type="molecule type" value="Genomic_DNA"/>
</dbReference>
<evidence type="ECO:0000313" key="3">
    <source>
        <dbReference type="EMBL" id="PSL35411.1"/>
    </source>
</evidence>
<feature type="chain" id="PRO_5015197662" evidence="2">
    <location>
        <begin position="21"/>
        <end position="159"/>
    </location>
</feature>
<dbReference type="Proteomes" id="UP000240978">
    <property type="component" value="Unassembled WGS sequence"/>
</dbReference>
<feature type="signal peptide" evidence="2">
    <location>
        <begin position="1"/>
        <end position="20"/>
    </location>
</feature>
<feature type="compositionally biased region" description="Basic residues" evidence="1">
    <location>
        <begin position="148"/>
        <end position="159"/>
    </location>
</feature>
<organism evidence="3 4">
    <name type="scientific">Chitinophaga ginsengisoli</name>
    <dbReference type="NCBI Taxonomy" id="363837"/>
    <lineage>
        <taxon>Bacteria</taxon>
        <taxon>Pseudomonadati</taxon>
        <taxon>Bacteroidota</taxon>
        <taxon>Chitinophagia</taxon>
        <taxon>Chitinophagales</taxon>
        <taxon>Chitinophagaceae</taxon>
        <taxon>Chitinophaga</taxon>
    </lineage>
</organism>
<sequence length="159" mass="19103">MKKLMLLLLAVTGFTATTMAQQINVSINIGKQPVWGPVGYDYVDYYYLPDIETYYYVPDRVYIYRNGNEWRRSVTLPARYEHFDVYHAHKVVINGVNRPYLYHDKYRKEYYGYRNKHDQIAIRDSREQKYFVNRDHPGHGQWKNDKHGRGKQGRGHDKH</sequence>
<evidence type="ECO:0000256" key="2">
    <source>
        <dbReference type="SAM" id="SignalP"/>
    </source>
</evidence>
<evidence type="ECO:0000313" key="4">
    <source>
        <dbReference type="Proteomes" id="UP000240978"/>
    </source>
</evidence>
<dbReference type="RefSeq" id="WP_106600006.1">
    <property type="nucleotide sequence ID" value="NZ_PYGK01000001.1"/>
</dbReference>
<comment type="caution">
    <text evidence="3">The sequence shown here is derived from an EMBL/GenBank/DDBJ whole genome shotgun (WGS) entry which is preliminary data.</text>
</comment>
<protein>
    <submittedName>
        <fullName evidence="3">Uncharacterized protein</fullName>
    </submittedName>
</protein>